<protein>
    <submittedName>
        <fullName evidence="2">Uncharacterized protein</fullName>
    </submittedName>
</protein>
<dbReference type="OrthoDB" id="10363612at2759"/>
<keyword evidence="3" id="KW-1185">Reference proteome</keyword>
<feature type="region of interest" description="Disordered" evidence="1">
    <location>
        <begin position="50"/>
        <end position="154"/>
    </location>
</feature>
<gene>
    <name evidence="2" type="ORF">NAEGRDRAFT_79350</name>
</gene>
<dbReference type="GeneID" id="8857497"/>
<feature type="compositionally biased region" description="Polar residues" evidence="1">
    <location>
        <begin position="63"/>
        <end position="72"/>
    </location>
</feature>
<dbReference type="AlphaFoldDB" id="D2VBU0"/>
<dbReference type="OMA" id="INPPEDH"/>
<feature type="region of interest" description="Disordered" evidence="1">
    <location>
        <begin position="1"/>
        <end position="38"/>
    </location>
</feature>
<evidence type="ECO:0000313" key="2">
    <source>
        <dbReference type="EMBL" id="EFC45647.1"/>
    </source>
</evidence>
<evidence type="ECO:0000313" key="3">
    <source>
        <dbReference type="Proteomes" id="UP000006671"/>
    </source>
</evidence>
<feature type="compositionally biased region" description="Low complexity" evidence="1">
    <location>
        <begin position="25"/>
        <end position="36"/>
    </location>
</feature>
<accession>D2VBU0</accession>
<sequence>MCPLASGRPTRSPSPATSMFGRAGINYSSTSNTSSIPMANYSAGRKTILNSSQELEIPRKKTFTQPVPTRSETPTRRGKWDGPKANDESKPPPPRYMRKRPTSASYESRNVVINPPEDHLYNRRKVITPTRERPNRSSLGEDGSTPAAGLSGSLHESVSVKSLLSYEDKTSNDHSDKRGRRASPMALRSSFEGGSFANVKPEASKDLLPTTNYWRVLNSNTIELKPRGRPQSAQRSDSVAGLLKWD</sequence>
<organism evidence="3">
    <name type="scientific">Naegleria gruberi</name>
    <name type="common">Amoeba</name>
    <dbReference type="NCBI Taxonomy" id="5762"/>
    <lineage>
        <taxon>Eukaryota</taxon>
        <taxon>Discoba</taxon>
        <taxon>Heterolobosea</taxon>
        <taxon>Tetramitia</taxon>
        <taxon>Eutetramitia</taxon>
        <taxon>Vahlkampfiidae</taxon>
        <taxon>Naegleria</taxon>
    </lineage>
</organism>
<dbReference type="VEuPathDB" id="AmoebaDB:NAEGRDRAFT_79350"/>
<reference evidence="2 3" key="1">
    <citation type="journal article" date="2010" name="Cell">
        <title>The genome of Naegleria gruberi illuminates early eukaryotic versatility.</title>
        <authorList>
            <person name="Fritz-Laylin L.K."/>
            <person name="Prochnik S.E."/>
            <person name="Ginger M.L."/>
            <person name="Dacks J.B."/>
            <person name="Carpenter M.L."/>
            <person name="Field M.C."/>
            <person name="Kuo A."/>
            <person name="Paredez A."/>
            <person name="Chapman J."/>
            <person name="Pham J."/>
            <person name="Shu S."/>
            <person name="Neupane R."/>
            <person name="Cipriano M."/>
            <person name="Mancuso J."/>
            <person name="Tu H."/>
            <person name="Salamov A."/>
            <person name="Lindquist E."/>
            <person name="Shapiro H."/>
            <person name="Lucas S."/>
            <person name="Grigoriev I.V."/>
            <person name="Cande W.Z."/>
            <person name="Fulton C."/>
            <person name="Rokhsar D.S."/>
            <person name="Dawson S.C."/>
        </authorList>
    </citation>
    <scope>NUCLEOTIDE SEQUENCE [LARGE SCALE GENOMIC DNA]</scope>
    <source>
        <strain evidence="2 3">NEG-M</strain>
    </source>
</reference>
<name>D2VBU0_NAEGR</name>
<dbReference type="KEGG" id="ngr:NAEGRDRAFT_79350"/>
<dbReference type="RefSeq" id="XP_002678391.1">
    <property type="nucleotide sequence ID" value="XM_002678345.1"/>
</dbReference>
<dbReference type="InParanoid" id="D2VBU0"/>
<feature type="compositionally biased region" description="Basic and acidic residues" evidence="1">
    <location>
        <begin position="73"/>
        <end position="90"/>
    </location>
</feature>
<dbReference type="EMBL" id="GG738862">
    <property type="protein sequence ID" value="EFC45647.1"/>
    <property type="molecule type" value="Genomic_DNA"/>
</dbReference>
<evidence type="ECO:0000256" key="1">
    <source>
        <dbReference type="SAM" id="MobiDB-lite"/>
    </source>
</evidence>
<dbReference type="Proteomes" id="UP000006671">
    <property type="component" value="Unassembled WGS sequence"/>
</dbReference>
<feature type="region of interest" description="Disordered" evidence="1">
    <location>
        <begin position="225"/>
        <end position="246"/>
    </location>
</feature>
<proteinExistence type="predicted"/>